<accession>A0ABP7WFG4</accession>
<gene>
    <name evidence="1" type="ORF">GCM10022214_55230</name>
</gene>
<dbReference type="EMBL" id="BAAAZG010000042">
    <property type="protein sequence ID" value="GAA4087867.1"/>
    <property type="molecule type" value="Genomic_DNA"/>
</dbReference>
<evidence type="ECO:0000313" key="1">
    <source>
        <dbReference type="EMBL" id="GAA4087867.1"/>
    </source>
</evidence>
<protein>
    <submittedName>
        <fullName evidence="1">Uncharacterized protein</fullName>
    </submittedName>
</protein>
<keyword evidence="2" id="KW-1185">Reference proteome</keyword>
<dbReference type="Proteomes" id="UP001500683">
    <property type="component" value="Unassembled WGS sequence"/>
</dbReference>
<reference evidence="2" key="1">
    <citation type="journal article" date="2019" name="Int. J. Syst. Evol. Microbiol.">
        <title>The Global Catalogue of Microorganisms (GCM) 10K type strain sequencing project: providing services to taxonomists for standard genome sequencing and annotation.</title>
        <authorList>
            <consortium name="The Broad Institute Genomics Platform"/>
            <consortium name="The Broad Institute Genome Sequencing Center for Infectious Disease"/>
            <person name="Wu L."/>
            <person name="Ma J."/>
        </authorList>
    </citation>
    <scope>NUCLEOTIDE SEQUENCE [LARGE SCALE GENOMIC DNA]</scope>
    <source>
        <strain evidence="2">JCM 16702</strain>
    </source>
</reference>
<organism evidence="1 2">
    <name type="scientific">Actinomadura miaoliensis</name>
    <dbReference type="NCBI Taxonomy" id="430685"/>
    <lineage>
        <taxon>Bacteria</taxon>
        <taxon>Bacillati</taxon>
        <taxon>Actinomycetota</taxon>
        <taxon>Actinomycetes</taxon>
        <taxon>Streptosporangiales</taxon>
        <taxon>Thermomonosporaceae</taxon>
        <taxon>Actinomadura</taxon>
    </lineage>
</organism>
<sequence length="395" mass="42296">MRLWATSPDRHPDFVPSGSRVGAIIDPVRRNRFIPTAAAIMILSACSPAQDEPSFNPTPRPTRPGQAVIIAGDHNLNRDPRDGEYALQTSAYTNGGLAAAGDGRIMFQVVYGRDGRIARLERDGRITLMKLGNVPTQLAVHGNDLWLMSAYSGFDLTKASLATLGQEVHLAWNSALGETLSVVTPSGQPVSKAKRKEIADSLRDARFNLRSDGTPIIARKDGQLFEVPRKGAIRSWHPEGYDTALAKVSAGTSFDTTYVAGASSTGEMAILGRQGIIWIPRTGAASGLRFPEATRSLPPWTVATQLKDGSTLLLGGVNATQRTPRPALASKDKGLTLLPWGEAKRCDEFDGSLATIGSAIPGGIARLPDGSLAISDKMCGRVYSFRMPDNLARNP</sequence>
<proteinExistence type="predicted"/>
<evidence type="ECO:0000313" key="2">
    <source>
        <dbReference type="Proteomes" id="UP001500683"/>
    </source>
</evidence>
<name>A0ABP7WFG4_9ACTN</name>
<comment type="caution">
    <text evidence="1">The sequence shown here is derived from an EMBL/GenBank/DDBJ whole genome shotgun (WGS) entry which is preliminary data.</text>
</comment>